<reference evidence="8 9" key="1">
    <citation type="submission" date="2018-06" db="EMBL/GenBank/DDBJ databases">
        <title>Mucibacter soli gen. nov., sp. nov., a new member of the family Chitinophagaceae producing mucin.</title>
        <authorList>
            <person name="Kim M.-K."/>
            <person name="Park S."/>
            <person name="Kim T.-S."/>
            <person name="Joung Y."/>
            <person name="Han J.-H."/>
            <person name="Kim S.B."/>
        </authorList>
    </citation>
    <scope>NUCLEOTIDE SEQUENCE [LARGE SCALE GENOMIC DNA]</scope>
    <source>
        <strain evidence="8 9">R1-15</strain>
    </source>
</reference>
<dbReference type="PROSITE" id="PS51462">
    <property type="entry name" value="NUDIX"/>
    <property type="match status" value="1"/>
</dbReference>
<comment type="cofactor">
    <cofactor evidence="2">
        <name>Mg(2+)</name>
        <dbReference type="ChEBI" id="CHEBI:18420"/>
    </cofactor>
</comment>
<dbReference type="AlphaFoldDB" id="A0A2W2BH64"/>
<organism evidence="8 9">
    <name type="scientific">Taibaiella soli</name>
    <dbReference type="NCBI Taxonomy" id="1649169"/>
    <lineage>
        <taxon>Bacteria</taxon>
        <taxon>Pseudomonadati</taxon>
        <taxon>Bacteroidota</taxon>
        <taxon>Chitinophagia</taxon>
        <taxon>Chitinophagales</taxon>
        <taxon>Chitinophagaceae</taxon>
        <taxon>Taibaiella</taxon>
    </lineage>
</organism>
<gene>
    <name evidence="8" type="ORF">DN068_10445</name>
</gene>
<name>A0A2W2BH64_9BACT</name>
<evidence type="ECO:0000256" key="4">
    <source>
        <dbReference type="ARBA" id="ARBA00022801"/>
    </source>
</evidence>
<evidence type="ECO:0000313" key="9">
    <source>
        <dbReference type="Proteomes" id="UP000248745"/>
    </source>
</evidence>
<dbReference type="SUPFAM" id="SSF55811">
    <property type="entry name" value="Nudix"/>
    <property type="match status" value="1"/>
</dbReference>
<evidence type="ECO:0000256" key="3">
    <source>
        <dbReference type="ARBA" id="ARBA00022723"/>
    </source>
</evidence>
<comment type="caution">
    <text evidence="8">The sequence shown here is derived from an EMBL/GenBank/DDBJ whole genome shotgun (WGS) entry which is preliminary data.</text>
</comment>
<accession>A0A2W2BH64</accession>
<keyword evidence="4" id="KW-0378">Hydrolase</keyword>
<evidence type="ECO:0000256" key="2">
    <source>
        <dbReference type="ARBA" id="ARBA00001946"/>
    </source>
</evidence>
<evidence type="ECO:0000313" key="8">
    <source>
        <dbReference type="EMBL" id="PZF72826.1"/>
    </source>
</evidence>
<comment type="cofactor">
    <cofactor evidence="1">
        <name>Mn(2+)</name>
        <dbReference type="ChEBI" id="CHEBI:29035"/>
    </cofactor>
</comment>
<proteinExistence type="predicted"/>
<dbReference type="PANTHER" id="PTHR12992">
    <property type="entry name" value="NUDIX HYDROLASE"/>
    <property type="match status" value="1"/>
</dbReference>
<evidence type="ECO:0000256" key="1">
    <source>
        <dbReference type="ARBA" id="ARBA00001936"/>
    </source>
</evidence>
<keyword evidence="6" id="KW-0464">Manganese</keyword>
<protein>
    <submittedName>
        <fullName evidence="8">Coenzyme A pyrophosphatase</fullName>
    </submittedName>
</protein>
<sequence>MAARVLPMPDEIPKNARSSGVLALLFPKQEELNLLLIERAIDGGKHSGQVAFPGGRYEQTDKDLEATALRETKEEIGIGSDTIEVLGALSCLYIPVSNFNVYPFVGLSAPPATYILSEREVASVLEVPLAELFAPSAKIKTEVRPSSRPDLVLEVPAYQLAGKPIIWGATAMMLSELEAVWNDAITR</sequence>
<dbReference type="PANTHER" id="PTHR12992:SF11">
    <property type="entry name" value="MITOCHONDRIAL COENZYME A DIPHOSPHATASE NUDT8"/>
    <property type="match status" value="1"/>
</dbReference>
<dbReference type="GO" id="GO:0046872">
    <property type="term" value="F:metal ion binding"/>
    <property type="evidence" value="ECO:0007669"/>
    <property type="project" value="UniProtKB-KW"/>
</dbReference>
<dbReference type="Gene3D" id="3.90.79.10">
    <property type="entry name" value="Nucleoside Triphosphate Pyrophosphohydrolase"/>
    <property type="match status" value="1"/>
</dbReference>
<dbReference type="CDD" id="cd03426">
    <property type="entry name" value="NUDIX_CoAse_Nudt7"/>
    <property type="match status" value="1"/>
</dbReference>
<dbReference type="GO" id="GO:0010945">
    <property type="term" value="F:coenzyme A diphosphatase activity"/>
    <property type="evidence" value="ECO:0007669"/>
    <property type="project" value="InterPro"/>
</dbReference>
<dbReference type="InterPro" id="IPR045121">
    <property type="entry name" value="CoAse"/>
</dbReference>
<keyword evidence="9" id="KW-1185">Reference proteome</keyword>
<keyword evidence="3" id="KW-0479">Metal-binding</keyword>
<dbReference type="InterPro" id="IPR000086">
    <property type="entry name" value="NUDIX_hydrolase_dom"/>
</dbReference>
<feature type="domain" description="Nudix hydrolase" evidence="7">
    <location>
        <begin position="16"/>
        <end position="149"/>
    </location>
</feature>
<dbReference type="Proteomes" id="UP000248745">
    <property type="component" value="Unassembled WGS sequence"/>
</dbReference>
<dbReference type="InterPro" id="IPR015797">
    <property type="entry name" value="NUDIX_hydrolase-like_dom_sf"/>
</dbReference>
<dbReference type="EMBL" id="QKTW01000016">
    <property type="protein sequence ID" value="PZF72826.1"/>
    <property type="molecule type" value="Genomic_DNA"/>
</dbReference>
<keyword evidence="5" id="KW-0460">Magnesium</keyword>
<evidence type="ECO:0000259" key="7">
    <source>
        <dbReference type="PROSITE" id="PS51462"/>
    </source>
</evidence>
<evidence type="ECO:0000256" key="6">
    <source>
        <dbReference type="ARBA" id="ARBA00023211"/>
    </source>
</evidence>
<dbReference type="Pfam" id="PF00293">
    <property type="entry name" value="NUDIX"/>
    <property type="match status" value="1"/>
</dbReference>
<evidence type="ECO:0000256" key="5">
    <source>
        <dbReference type="ARBA" id="ARBA00022842"/>
    </source>
</evidence>